<reference evidence="3" key="1">
    <citation type="submission" date="2020-02" db="EMBL/GenBank/DDBJ databases">
        <authorList>
            <person name="Meier V. D."/>
        </authorList>
    </citation>
    <scope>NUCLEOTIDE SEQUENCE</scope>
    <source>
        <strain evidence="3">AVDCRST_MAG69</strain>
    </source>
</reference>
<evidence type="ECO:0000313" key="3">
    <source>
        <dbReference type="EMBL" id="CAA9504128.1"/>
    </source>
</evidence>
<dbReference type="EMBL" id="CADCVP010000222">
    <property type="protein sequence ID" value="CAA9504128.1"/>
    <property type="molecule type" value="Genomic_DNA"/>
</dbReference>
<evidence type="ECO:0008006" key="4">
    <source>
        <dbReference type="Google" id="ProtNLM"/>
    </source>
</evidence>
<keyword evidence="2" id="KW-0812">Transmembrane</keyword>
<proteinExistence type="predicted"/>
<feature type="coiled-coil region" evidence="1">
    <location>
        <begin position="44"/>
        <end position="78"/>
    </location>
</feature>
<sequence length="99" mass="11418">MASERVARIHWERVGRWALLGMLLLVAYLYVSPTRAWLTAYGEAREKREEVAALKERNAELRERHRDLQQAATLEREARRLGMVRAGERAYVVTGLPDG</sequence>
<keyword evidence="2" id="KW-0472">Membrane</keyword>
<evidence type="ECO:0000256" key="1">
    <source>
        <dbReference type="SAM" id="Coils"/>
    </source>
</evidence>
<gene>
    <name evidence="3" type="ORF">AVDCRST_MAG69-2085</name>
</gene>
<evidence type="ECO:0000256" key="2">
    <source>
        <dbReference type="SAM" id="Phobius"/>
    </source>
</evidence>
<dbReference type="InterPro" id="IPR007060">
    <property type="entry name" value="FtsL/DivIC"/>
</dbReference>
<keyword evidence="1" id="KW-0175">Coiled coil</keyword>
<name>A0A6J4SSG4_9ACTN</name>
<dbReference type="Pfam" id="PF04977">
    <property type="entry name" value="DivIC"/>
    <property type="match status" value="1"/>
</dbReference>
<organism evidence="3">
    <name type="scientific">uncultured Solirubrobacteraceae bacterium</name>
    <dbReference type="NCBI Taxonomy" id="1162706"/>
    <lineage>
        <taxon>Bacteria</taxon>
        <taxon>Bacillati</taxon>
        <taxon>Actinomycetota</taxon>
        <taxon>Thermoleophilia</taxon>
        <taxon>Solirubrobacterales</taxon>
        <taxon>Solirubrobacteraceae</taxon>
        <taxon>environmental samples</taxon>
    </lineage>
</organism>
<protein>
    <recommendedName>
        <fullName evidence="4">Cell division protein DivIC (FtsB), stabilizes FtsL against RasP cleavage</fullName>
    </recommendedName>
</protein>
<dbReference type="AlphaFoldDB" id="A0A6J4SSG4"/>
<accession>A0A6J4SSG4</accession>
<feature type="transmembrane region" description="Helical" evidence="2">
    <location>
        <begin position="14"/>
        <end position="31"/>
    </location>
</feature>
<keyword evidence="2" id="KW-1133">Transmembrane helix</keyword>